<evidence type="ECO:0000259" key="3">
    <source>
        <dbReference type="Pfam" id="PF13399"/>
    </source>
</evidence>
<evidence type="ECO:0000256" key="1">
    <source>
        <dbReference type="ARBA" id="ARBA00006068"/>
    </source>
</evidence>
<name>A0A1G1XRC2_9BACT</name>
<organism evidence="4 5">
    <name type="scientific">Candidatus Buchananbacteria bacterium RBG_13_36_9</name>
    <dbReference type="NCBI Taxonomy" id="1797530"/>
    <lineage>
        <taxon>Bacteria</taxon>
        <taxon>Candidatus Buchananiibacteriota</taxon>
    </lineage>
</organism>
<evidence type="ECO:0000259" key="2">
    <source>
        <dbReference type="Pfam" id="PF03816"/>
    </source>
</evidence>
<evidence type="ECO:0000313" key="4">
    <source>
        <dbReference type="EMBL" id="OGY42629.1"/>
    </source>
</evidence>
<dbReference type="Pfam" id="PF13399">
    <property type="entry name" value="LytR_C"/>
    <property type="match status" value="1"/>
</dbReference>
<sequence length="427" mass="48126">MFLVIFILVFSVQVIFSGESIADNIEKINIFRNFGFTASKDKLLKGESDDRVNFLLLGMGGEGHPGPYLTDTIIIASLKPSENKISLISIPRDLSVPIPNYGWRKINNANHFGEMQSKGSGPKFTADLISKVFEIPIHYYVRVDFAGFENLINELGGVKINVENGFVDPSFPADDYGYQTVSFKTGWQKMDGQTALTYARSRHGTNNENSDFARSRRQQQVLQAIKDEALSFTTFLSYRKITALLDMYKEHVVTNLDIWEIYKLIKLAKKINSEDISNLVLENGPTGPLYATNINGAYLLLPRDMSFYQLQQMIKNVFDPNAQLKPEEKTKIEIQNGTKIEGLAYKTSTNLKSQGYNVVKIGNAQQQNYSQNVIYDLTNGQKADDLEELKNNLNAYISLQAPTDITYSSKIDFLIILGQEQTVSKLE</sequence>
<dbReference type="PANTHER" id="PTHR33392:SF6">
    <property type="entry name" value="POLYISOPRENYL-TEICHOIC ACID--PEPTIDOGLYCAN TEICHOIC ACID TRANSFERASE TAGU"/>
    <property type="match status" value="1"/>
</dbReference>
<evidence type="ECO:0000313" key="5">
    <source>
        <dbReference type="Proteomes" id="UP000176498"/>
    </source>
</evidence>
<dbReference type="PANTHER" id="PTHR33392">
    <property type="entry name" value="POLYISOPRENYL-TEICHOIC ACID--PEPTIDOGLYCAN TEICHOIC ACID TRANSFERASE TAGU"/>
    <property type="match status" value="1"/>
</dbReference>
<dbReference type="Proteomes" id="UP000176498">
    <property type="component" value="Unassembled WGS sequence"/>
</dbReference>
<dbReference type="InterPro" id="IPR050922">
    <property type="entry name" value="LytR/CpsA/Psr_CW_biosynth"/>
</dbReference>
<dbReference type="InterPro" id="IPR004474">
    <property type="entry name" value="LytR_CpsA_psr"/>
</dbReference>
<comment type="caution">
    <text evidence="4">The sequence shown here is derived from an EMBL/GenBank/DDBJ whole genome shotgun (WGS) entry which is preliminary data.</text>
</comment>
<dbReference type="InterPro" id="IPR027381">
    <property type="entry name" value="LytR/CpsA/Psr_C"/>
</dbReference>
<protein>
    <recommendedName>
        <fullName evidence="6">Cell envelope-related transcriptional attenuator domain-containing protein</fullName>
    </recommendedName>
</protein>
<reference evidence="4 5" key="1">
    <citation type="journal article" date="2016" name="Nat. Commun.">
        <title>Thousands of microbial genomes shed light on interconnected biogeochemical processes in an aquifer system.</title>
        <authorList>
            <person name="Anantharaman K."/>
            <person name="Brown C.T."/>
            <person name="Hug L.A."/>
            <person name="Sharon I."/>
            <person name="Castelle C.J."/>
            <person name="Probst A.J."/>
            <person name="Thomas B.C."/>
            <person name="Singh A."/>
            <person name="Wilkins M.J."/>
            <person name="Karaoz U."/>
            <person name="Brodie E.L."/>
            <person name="Williams K.H."/>
            <person name="Hubbard S.S."/>
            <person name="Banfield J.F."/>
        </authorList>
    </citation>
    <scope>NUCLEOTIDE SEQUENCE [LARGE SCALE GENOMIC DNA]</scope>
</reference>
<dbReference type="EMBL" id="MHHZ01000001">
    <property type="protein sequence ID" value="OGY42629.1"/>
    <property type="molecule type" value="Genomic_DNA"/>
</dbReference>
<dbReference type="Gene3D" id="3.40.630.190">
    <property type="entry name" value="LCP protein"/>
    <property type="match status" value="1"/>
</dbReference>
<gene>
    <name evidence="4" type="ORF">A2Y82_03015</name>
</gene>
<evidence type="ECO:0008006" key="6">
    <source>
        <dbReference type="Google" id="ProtNLM"/>
    </source>
</evidence>
<dbReference type="Pfam" id="PF03816">
    <property type="entry name" value="LytR_cpsA_psr"/>
    <property type="match status" value="1"/>
</dbReference>
<feature type="domain" description="Cell envelope-related transcriptional attenuator" evidence="2">
    <location>
        <begin position="70"/>
        <end position="229"/>
    </location>
</feature>
<dbReference type="Gene3D" id="3.30.70.2390">
    <property type="match status" value="1"/>
</dbReference>
<dbReference type="AlphaFoldDB" id="A0A1G1XRC2"/>
<accession>A0A1G1XRC2</accession>
<proteinExistence type="inferred from homology"/>
<feature type="domain" description="LytR/CpsA/Psr regulator C-terminal" evidence="3">
    <location>
        <begin position="330"/>
        <end position="394"/>
    </location>
</feature>
<dbReference type="NCBIfam" id="TIGR00350">
    <property type="entry name" value="lytR_cpsA_psr"/>
    <property type="match status" value="1"/>
</dbReference>
<comment type="similarity">
    <text evidence="1">Belongs to the LytR/CpsA/Psr (LCP) family.</text>
</comment>